<sequence length="1257" mass="128967">MAQRLDSAVDGDALEASTASAETKRETSGGNVSCNWVNHSLSHLYASVWRQLRQFKSLQAFLLVSLRRKSNSTYSSDLTSAPSHLLDLALLQDFLNCVINAAKGFWSVRIRGTSGWHSAHIRHTRSPSHSTAGLNHPEKKTFHGADDQIIDTFIGFSANPARNIPGAGRSMWRFAALLLPMAAALTYRCRNDQVLVVQSFGNDTIRMHCQKLDLCGYQQLKCDYDELQPQCGGQMNFVSHVNQRTATSPVEHTCCNLYNPRPPHVIPTHTGNDCFIYELPDGSTDGKVVEKSAADDAPYAVLKSPSEIPEHIDNMSGYRLRLFLLKNKSPPTLLVKGIERRLDGYRVTICRPRCSSYDAIGQNTHNGEDEGEWKAISWSSWTSSSWSTWARHAFNGAAAASGAGAAGSGAGERVRVRTGSAEQPAGGQRSEHANKDDKDGLGNINVRINVDGKNNNSLNGGGDGKTSATAEGGATTSGRNGAGVTAAETSGHSGASAAASANNGGQGNINIHIHTAGEGERGNGASGAAGAAGGATAPIAIANASVNINGVQPSGSGGAGIPGTGPNSDKSGNKPVDAGKGENKGSVEESGKTPLDGNGVGEESNAHLGKKGGSWTDGDLIDEEDGEDGEKGKGKGKGDEGGSDDDDADMLKEKKKPEGGKGNGIEVNPDGEVEGEEANGADGLGRGKEAKGGSDKSAGGHQGEKDGGSNKNESAGGSGGAEDREPGLNGVGPSEGEKPGGLDGNNSGLGEAVTSGAGNGVGKGEGANGGDVKENGKSDPSTSSAGGSGLQPAPETQGRKIEEVEVATKSITESGKLPGDEDDDGVDVKDVEVKTKPLVGDGNLAPGSEGTSGIGGANGGDPTGSDKPAIDKTEETSGGLLTQEGKPTGAENTGDGIADKNEFAEAGLAGGGPSVPADAVVEAPAPGGANPGGTDGGAATGPAAGTSNQGATAAAGQPGAQAGAQPGTQAGTQTGAQPAAQATNAAGDDDGSVSVSDTAVNRANRLVANDEVGTQPLTQQARAAAAQPAAAAAADPAAAAADPPRSNCFAADTLVKTTTGEKRMDELNVGDFVLVPSAGSVLKYERVETFYHREPETRAVFVVLFTDSGRRIALTKRHLIPFAECDLMRSYASSEDGIEVAMREARYAEKAQKGDCVLSVDPRTGKVAADRIVRIGRQTSTGIYSPMTVEGSLVADGVLASCFSHLESHTLHKVVFDFMMVVYNFFGLISERPVSVQPIPNFVTFVQQLSSHVLPFS</sequence>
<feature type="compositionally biased region" description="Gly residues" evidence="5">
    <location>
        <begin position="850"/>
        <end position="862"/>
    </location>
</feature>
<dbReference type="PROSITE" id="PS50817">
    <property type="entry name" value="INTEIN_N_TER"/>
    <property type="match status" value="1"/>
</dbReference>
<gene>
    <name evidence="8" type="ORF">CAUJ_LOCUS8169</name>
</gene>
<evidence type="ECO:0000256" key="5">
    <source>
        <dbReference type="SAM" id="MobiDB-lite"/>
    </source>
</evidence>
<dbReference type="PANTHER" id="PTHR46706">
    <property type="entry name" value="PROTEIN QUA-1-RELATED"/>
    <property type="match status" value="1"/>
</dbReference>
<dbReference type="InterPro" id="IPR052140">
    <property type="entry name" value="Dev_Signal_Hedgehog-like"/>
</dbReference>
<dbReference type="InterPro" id="IPR001657">
    <property type="entry name" value="Hedgehog"/>
</dbReference>
<dbReference type="InterPro" id="IPR036844">
    <property type="entry name" value="Hint_dom_sf"/>
</dbReference>
<evidence type="ECO:0000256" key="3">
    <source>
        <dbReference type="ARBA" id="ARBA00022525"/>
    </source>
</evidence>
<feature type="region of interest" description="Disordered" evidence="5">
    <location>
        <begin position="401"/>
        <end position="503"/>
    </location>
</feature>
<dbReference type="PRINTS" id="PR00632">
    <property type="entry name" value="SONICHHOG"/>
</dbReference>
<evidence type="ECO:0000256" key="4">
    <source>
        <dbReference type="ARBA" id="ARBA00022729"/>
    </source>
</evidence>
<feature type="domain" description="Hint" evidence="7">
    <location>
        <begin position="1046"/>
        <end position="1161"/>
    </location>
</feature>
<feature type="compositionally biased region" description="Acidic residues" evidence="5">
    <location>
        <begin position="619"/>
        <end position="628"/>
    </location>
</feature>
<evidence type="ECO:0008006" key="10">
    <source>
        <dbReference type="Google" id="ProtNLM"/>
    </source>
</evidence>
<dbReference type="InterPro" id="IPR001767">
    <property type="entry name" value="Hedgehog_Hint"/>
</dbReference>
<feature type="compositionally biased region" description="Low complexity" evidence="5">
    <location>
        <begin position="940"/>
        <end position="995"/>
    </location>
</feature>
<organism evidence="8 9">
    <name type="scientific">Caenorhabditis auriculariae</name>
    <dbReference type="NCBI Taxonomy" id="2777116"/>
    <lineage>
        <taxon>Eukaryota</taxon>
        <taxon>Metazoa</taxon>
        <taxon>Ecdysozoa</taxon>
        <taxon>Nematoda</taxon>
        <taxon>Chromadorea</taxon>
        <taxon>Rhabditida</taxon>
        <taxon>Rhabditina</taxon>
        <taxon>Rhabditomorpha</taxon>
        <taxon>Rhabditoidea</taxon>
        <taxon>Rhabditidae</taxon>
        <taxon>Peloderinae</taxon>
        <taxon>Caenorhabditis</taxon>
    </lineage>
</organism>
<evidence type="ECO:0000256" key="1">
    <source>
        <dbReference type="ARBA" id="ARBA00004239"/>
    </source>
</evidence>
<dbReference type="GO" id="GO:0007267">
    <property type="term" value="P:cell-cell signaling"/>
    <property type="evidence" value="ECO:0007669"/>
    <property type="project" value="InterPro"/>
</dbReference>
<feature type="compositionally biased region" description="Basic and acidic residues" evidence="5">
    <location>
        <begin position="629"/>
        <end position="640"/>
    </location>
</feature>
<evidence type="ECO:0000256" key="2">
    <source>
        <dbReference type="ARBA" id="ARBA00022473"/>
    </source>
</evidence>
<dbReference type="Gene3D" id="2.170.16.10">
    <property type="entry name" value="Hedgehog/Intein (Hint) domain"/>
    <property type="match status" value="1"/>
</dbReference>
<feature type="compositionally biased region" description="Gly residues" evidence="5">
    <location>
        <begin position="929"/>
        <end position="939"/>
    </location>
</feature>
<accession>A0A8S1HFX3</accession>
<feature type="compositionally biased region" description="Basic and acidic residues" evidence="5">
    <location>
        <begin position="649"/>
        <end position="659"/>
    </location>
</feature>
<dbReference type="CDD" id="cd00081">
    <property type="entry name" value="Hint"/>
    <property type="match status" value="1"/>
</dbReference>
<keyword evidence="3" id="KW-0964">Secreted</keyword>
<dbReference type="GO" id="GO:0016540">
    <property type="term" value="P:protein autoprocessing"/>
    <property type="evidence" value="ECO:0007669"/>
    <property type="project" value="InterPro"/>
</dbReference>
<feature type="compositionally biased region" description="Low complexity" evidence="5">
    <location>
        <begin position="490"/>
        <end position="503"/>
    </location>
</feature>
<feature type="compositionally biased region" description="Basic and acidic residues" evidence="5">
    <location>
        <begin position="826"/>
        <end position="835"/>
    </location>
</feature>
<protein>
    <recommendedName>
        <fullName evidence="10">Hint domain-containing protein</fullName>
    </recommendedName>
</protein>
<dbReference type="AlphaFoldDB" id="A0A8S1HFX3"/>
<feature type="compositionally biased region" description="Low complexity" evidence="5">
    <location>
        <begin position="915"/>
        <end position="928"/>
    </location>
</feature>
<dbReference type="InterPro" id="IPR003587">
    <property type="entry name" value="Hint_dom_N"/>
</dbReference>
<feature type="compositionally biased region" description="Gly residues" evidence="5">
    <location>
        <begin position="757"/>
        <end position="769"/>
    </location>
</feature>
<feature type="region of interest" description="Disordered" evidence="5">
    <location>
        <begin position="553"/>
        <end position="995"/>
    </location>
</feature>
<dbReference type="SMART" id="SM00306">
    <property type="entry name" value="HintN"/>
    <property type="match status" value="1"/>
</dbReference>
<evidence type="ECO:0000259" key="7">
    <source>
        <dbReference type="SMART" id="SM00306"/>
    </source>
</evidence>
<dbReference type="InterPro" id="IPR006141">
    <property type="entry name" value="Intein_N"/>
</dbReference>
<feature type="compositionally biased region" description="Low complexity" evidence="5">
    <location>
        <begin position="465"/>
        <end position="478"/>
    </location>
</feature>
<dbReference type="SMART" id="SM00305">
    <property type="entry name" value="HintC"/>
    <property type="match status" value="1"/>
</dbReference>
<feature type="compositionally biased region" description="Basic and acidic residues" evidence="5">
    <location>
        <begin position="685"/>
        <end position="694"/>
    </location>
</feature>
<dbReference type="OrthoDB" id="5212at2759"/>
<dbReference type="EMBL" id="CAJGYM010000026">
    <property type="protein sequence ID" value="CAD6192250.1"/>
    <property type="molecule type" value="Genomic_DNA"/>
</dbReference>
<dbReference type="GO" id="GO:0016539">
    <property type="term" value="P:intein-mediated protein splicing"/>
    <property type="evidence" value="ECO:0007669"/>
    <property type="project" value="InterPro"/>
</dbReference>
<dbReference type="FunFam" id="2.170.16.10:FF:000016">
    <property type="entry name" value="GRounDhog (Hedgehog-like family)"/>
    <property type="match status" value="1"/>
</dbReference>
<dbReference type="GO" id="GO:0048731">
    <property type="term" value="P:system development"/>
    <property type="evidence" value="ECO:0007669"/>
    <property type="project" value="UniProtKB-ARBA"/>
</dbReference>
<feature type="compositionally biased region" description="Basic and acidic residues" evidence="5">
    <location>
        <begin position="577"/>
        <end position="591"/>
    </location>
</feature>
<feature type="domain" description="Hint" evidence="6">
    <location>
        <begin position="1164"/>
        <end position="1208"/>
    </location>
</feature>
<proteinExistence type="predicted"/>
<reference evidence="8" key="1">
    <citation type="submission" date="2020-10" db="EMBL/GenBank/DDBJ databases">
        <authorList>
            <person name="Kikuchi T."/>
        </authorList>
    </citation>
    <scope>NUCLEOTIDE SEQUENCE</scope>
    <source>
        <strain evidence="8">NKZ352</strain>
    </source>
</reference>
<keyword evidence="2" id="KW-0217">Developmental protein</keyword>
<dbReference type="SUPFAM" id="SSF51294">
    <property type="entry name" value="Hedgehog/intein (Hint) domain"/>
    <property type="match status" value="1"/>
</dbReference>
<evidence type="ECO:0000313" key="8">
    <source>
        <dbReference type="EMBL" id="CAD6192250.1"/>
    </source>
</evidence>
<feature type="compositionally biased region" description="Basic and acidic residues" evidence="5">
    <location>
        <begin position="429"/>
        <end position="440"/>
    </location>
</feature>
<keyword evidence="9" id="KW-1185">Reference proteome</keyword>
<comment type="caution">
    <text evidence="8">The sequence shown here is derived from an EMBL/GenBank/DDBJ whole genome shotgun (WGS) entry which is preliminary data.</text>
</comment>
<dbReference type="InterPro" id="IPR003586">
    <property type="entry name" value="Hint_dom_C"/>
</dbReference>
<keyword evidence="4" id="KW-0732">Signal</keyword>
<evidence type="ECO:0000259" key="6">
    <source>
        <dbReference type="SMART" id="SM00305"/>
    </source>
</evidence>
<feature type="compositionally biased region" description="Acidic residues" evidence="5">
    <location>
        <begin position="669"/>
        <end position="679"/>
    </location>
</feature>
<comment type="subcellular location">
    <subcellularLocation>
        <location evidence="1">Secreted</location>
        <location evidence="1">Extracellular space</location>
    </subcellularLocation>
</comment>
<evidence type="ECO:0000313" key="9">
    <source>
        <dbReference type="Proteomes" id="UP000835052"/>
    </source>
</evidence>
<dbReference type="Pfam" id="PF01079">
    <property type="entry name" value="Hint"/>
    <property type="match status" value="1"/>
</dbReference>
<name>A0A8S1HFX3_9PELO</name>
<dbReference type="Proteomes" id="UP000835052">
    <property type="component" value="Unassembled WGS sequence"/>
</dbReference>
<dbReference type="GO" id="GO:0005576">
    <property type="term" value="C:extracellular region"/>
    <property type="evidence" value="ECO:0007669"/>
    <property type="project" value="UniProtKB-SubCell"/>
</dbReference>
<dbReference type="PANTHER" id="PTHR46706:SF12">
    <property type="entry name" value="PROTEIN QUA-1-RELATED"/>
    <property type="match status" value="1"/>
</dbReference>